<dbReference type="PANTHER" id="PTHR22748">
    <property type="entry name" value="AP ENDONUCLEASE"/>
    <property type="match status" value="1"/>
</dbReference>
<dbReference type="Gene3D" id="3.60.10.10">
    <property type="entry name" value="Endonuclease/exonuclease/phosphatase"/>
    <property type="match status" value="1"/>
</dbReference>
<comment type="caution">
    <text evidence="12">The sequence shown here is derived from an EMBL/GenBank/DDBJ whole genome shotgun (WGS) entry which is preliminary data.</text>
</comment>
<keyword evidence="8" id="KW-0460">Magnesium</keyword>
<proteinExistence type="inferred from homology"/>
<dbReference type="InterPro" id="IPR004808">
    <property type="entry name" value="AP_endonuc_1"/>
</dbReference>
<dbReference type="EC" id="3.1.11.2" evidence="4"/>
<dbReference type="Pfam" id="PF03372">
    <property type="entry name" value="Exo_endo_phos"/>
    <property type="match status" value="1"/>
</dbReference>
<dbReference type="AlphaFoldDB" id="A0A7J7WR23"/>
<sequence>MKNILKDKDGHYIIKKGSIRQEDITLVNIYAPNIGAPKYIKQILTDIKTEINSNTIIVGDFNTPLTTRDRSSRQKINMETTALNDTLDHLDLINIFRAFHPNAAEYTFFSSTHGTFSKIDHMLGH</sequence>
<dbReference type="Proteomes" id="UP000585614">
    <property type="component" value="Unassembled WGS sequence"/>
</dbReference>
<evidence type="ECO:0000256" key="6">
    <source>
        <dbReference type="ARBA" id="ARBA00022763"/>
    </source>
</evidence>
<dbReference type="InterPro" id="IPR036691">
    <property type="entry name" value="Endo/exonu/phosph_ase_sf"/>
</dbReference>
<evidence type="ECO:0000256" key="3">
    <source>
        <dbReference type="ARBA" id="ARBA00007092"/>
    </source>
</evidence>
<evidence type="ECO:0000256" key="10">
    <source>
        <dbReference type="ARBA" id="ARBA00023204"/>
    </source>
</evidence>
<dbReference type="GO" id="GO:0008081">
    <property type="term" value="F:phosphoric diester hydrolase activity"/>
    <property type="evidence" value="ECO:0007669"/>
    <property type="project" value="TreeGrafter"/>
</dbReference>
<evidence type="ECO:0000256" key="5">
    <source>
        <dbReference type="ARBA" id="ARBA00022723"/>
    </source>
</evidence>
<protein>
    <recommendedName>
        <fullName evidence="4">exodeoxyribonuclease III</fullName>
        <ecNumber evidence="4">3.1.11.2</ecNumber>
    </recommendedName>
</protein>
<evidence type="ECO:0000256" key="7">
    <source>
        <dbReference type="ARBA" id="ARBA00022801"/>
    </source>
</evidence>
<dbReference type="GO" id="GO:0003906">
    <property type="term" value="F:DNA-(apurinic or apyrimidinic site) endonuclease activity"/>
    <property type="evidence" value="ECO:0007669"/>
    <property type="project" value="TreeGrafter"/>
</dbReference>
<comment type="catalytic activity">
    <reaction evidence="1">
        <text>Exonucleolytic cleavage in the 3'- to 5'-direction to yield nucleoside 5'-phosphates.</text>
        <dbReference type="EC" id="3.1.11.2"/>
    </reaction>
</comment>
<reference evidence="12 13" key="1">
    <citation type="journal article" date="2020" name="Nature">
        <title>Six reference-quality genomes reveal evolution of bat adaptations.</title>
        <authorList>
            <person name="Jebb D."/>
            <person name="Huang Z."/>
            <person name="Pippel M."/>
            <person name="Hughes G.M."/>
            <person name="Lavrichenko K."/>
            <person name="Devanna P."/>
            <person name="Winkler S."/>
            <person name="Jermiin L.S."/>
            <person name="Skirmuntt E.C."/>
            <person name="Katzourakis A."/>
            <person name="Burkitt-Gray L."/>
            <person name="Ray D.A."/>
            <person name="Sullivan K.A.M."/>
            <person name="Roscito J.G."/>
            <person name="Kirilenko B.M."/>
            <person name="Davalos L.M."/>
            <person name="Corthals A.P."/>
            <person name="Power M.L."/>
            <person name="Jones G."/>
            <person name="Ransome R.D."/>
            <person name="Dechmann D.K.N."/>
            <person name="Locatelli A.G."/>
            <person name="Puechmaille S.J."/>
            <person name="Fedrigo O."/>
            <person name="Jarvis E.D."/>
            <person name="Hiller M."/>
            <person name="Vernes S.C."/>
            <person name="Myers E.W."/>
            <person name="Teeling E.C."/>
        </authorList>
    </citation>
    <scope>NUCLEOTIDE SEQUENCE [LARGE SCALE GENOMIC DNA]</scope>
    <source>
        <strain evidence="12">MRhiFer1</strain>
        <tissue evidence="12">Lung</tissue>
    </source>
</reference>
<evidence type="ECO:0000256" key="4">
    <source>
        <dbReference type="ARBA" id="ARBA00012115"/>
    </source>
</evidence>
<evidence type="ECO:0000256" key="1">
    <source>
        <dbReference type="ARBA" id="ARBA00000493"/>
    </source>
</evidence>
<dbReference type="GO" id="GO:0005634">
    <property type="term" value="C:nucleus"/>
    <property type="evidence" value="ECO:0007669"/>
    <property type="project" value="TreeGrafter"/>
</dbReference>
<keyword evidence="10" id="KW-0234">DNA repair</keyword>
<keyword evidence="6" id="KW-0227">DNA damage</keyword>
<accession>A0A7J7WR23</accession>
<name>A0A7J7WR23_RHIFE</name>
<comment type="cofactor">
    <cofactor evidence="2">
        <name>Mg(2+)</name>
        <dbReference type="ChEBI" id="CHEBI:18420"/>
    </cofactor>
</comment>
<evidence type="ECO:0000313" key="13">
    <source>
        <dbReference type="Proteomes" id="UP000585614"/>
    </source>
</evidence>
<keyword evidence="9" id="KW-0233">DNA recombination</keyword>
<keyword evidence="5" id="KW-0479">Metal-binding</keyword>
<dbReference type="GO" id="GO:0006310">
    <property type="term" value="P:DNA recombination"/>
    <property type="evidence" value="ECO:0007669"/>
    <property type="project" value="UniProtKB-KW"/>
</dbReference>
<dbReference type="InterPro" id="IPR005135">
    <property type="entry name" value="Endo/exonuclease/phosphatase"/>
</dbReference>
<dbReference type="GO" id="GO:0008311">
    <property type="term" value="F:double-stranded DNA 3'-5' DNA exonuclease activity"/>
    <property type="evidence" value="ECO:0007669"/>
    <property type="project" value="UniProtKB-EC"/>
</dbReference>
<organism evidence="12 13">
    <name type="scientific">Rhinolophus ferrumequinum</name>
    <name type="common">Greater horseshoe bat</name>
    <dbReference type="NCBI Taxonomy" id="59479"/>
    <lineage>
        <taxon>Eukaryota</taxon>
        <taxon>Metazoa</taxon>
        <taxon>Chordata</taxon>
        <taxon>Craniata</taxon>
        <taxon>Vertebrata</taxon>
        <taxon>Euteleostomi</taxon>
        <taxon>Mammalia</taxon>
        <taxon>Eutheria</taxon>
        <taxon>Laurasiatheria</taxon>
        <taxon>Chiroptera</taxon>
        <taxon>Yinpterochiroptera</taxon>
        <taxon>Rhinolophoidea</taxon>
        <taxon>Rhinolophidae</taxon>
        <taxon>Rhinolophinae</taxon>
        <taxon>Rhinolophus</taxon>
    </lineage>
</organism>
<feature type="domain" description="Endonuclease/exonuclease/phosphatase" evidence="11">
    <location>
        <begin position="46"/>
        <end position="124"/>
    </location>
</feature>
<dbReference type="EMBL" id="JACAGC010000010">
    <property type="protein sequence ID" value="KAF6339829.1"/>
    <property type="molecule type" value="Genomic_DNA"/>
</dbReference>
<evidence type="ECO:0000256" key="9">
    <source>
        <dbReference type="ARBA" id="ARBA00023172"/>
    </source>
</evidence>
<comment type="similarity">
    <text evidence="3">Belongs to the DNA repair enzymes AP/ExoA family.</text>
</comment>
<dbReference type="GO" id="GO:0006284">
    <property type="term" value="P:base-excision repair"/>
    <property type="evidence" value="ECO:0007669"/>
    <property type="project" value="TreeGrafter"/>
</dbReference>
<dbReference type="GO" id="GO:0046872">
    <property type="term" value="F:metal ion binding"/>
    <property type="evidence" value="ECO:0007669"/>
    <property type="project" value="UniProtKB-KW"/>
</dbReference>
<dbReference type="SUPFAM" id="SSF56219">
    <property type="entry name" value="DNase I-like"/>
    <property type="match status" value="1"/>
</dbReference>
<keyword evidence="7" id="KW-0378">Hydrolase</keyword>
<dbReference type="PANTHER" id="PTHR22748:SF23">
    <property type="entry name" value="EXODEOXYRIBONUCLEASE III"/>
    <property type="match status" value="1"/>
</dbReference>
<evidence type="ECO:0000256" key="8">
    <source>
        <dbReference type="ARBA" id="ARBA00022842"/>
    </source>
</evidence>
<evidence type="ECO:0000259" key="11">
    <source>
        <dbReference type="Pfam" id="PF03372"/>
    </source>
</evidence>
<evidence type="ECO:0000256" key="2">
    <source>
        <dbReference type="ARBA" id="ARBA00001946"/>
    </source>
</evidence>
<gene>
    <name evidence="12" type="ORF">mRhiFer1_008090</name>
</gene>
<evidence type="ECO:0000313" key="12">
    <source>
        <dbReference type="EMBL" id="KAF6339829.1"/>
    </source>
</evidence>